<feature type="transmembrane region" description="Helical" evidence="2">
    <location>
        <begin position="12"/>
        <end position="36"/>
    </location>
</feature>
<dbReference type="Pfam" id="PF20434">
    <property type="entry name" value="BD-FAE"/>
    <property type="match status" value="1"/>
</dbReference>
<keyword evidence="1" id="KW-0378">Hydrolase</keyword>
<feature type="transmembrane region" description="Helical" evidence="2">
    <location>
        <begin position="56"/>
        <end position="73"/>
    </location>
</feature>
<gene>
    <name evidence="4" type="ORF">Osc7112_2596</name>
</gene>
<name>K9VHN8_9CYAN</name>
<evidence type="ECO:0000256" key="1">
    <source>
        <dbReference type="ARBA" id="ARBA00022801"/>
    </source>
</evidence>
<reference evidence="4 5" key="1">
    <citation type="submission" date="2012-05" db="EMBL/GenBank/DDBJ databases">
        <title>Finished chromosome of genome of Oscillatoria sp. PCC 7112.</title>
        <authorList>
            <consortium name="US DOE Joint Genome Institute"/>
            <person name="Gugger M."/>
            <person name="Coursin T."/>
            <person name="Rippka R."/>
            <person name="Tandeau De Marsac N."/>
            <person name="Huntemann M."/>
            <person name="Wei C.-L."/>
            <person name="Han J."/>
            <person name="Detter J.C."/>
            <person name="Han C."/>
            <person name="Tapia R."/>
            <person name="Davenport K."/>
            <person name="Daligault H."/>
            <person name="Erkkila T."/>
            <person name="Gu W."/>
            <person name="Munk A.C.C."/>
            <person name="Teshima H."/>
            <person name="Xu Y."/>
            <person name="Chain P."/>
            <person name="Chen A."/>
            <person name="Krypides N."/>
            <person name="Mavromatis K."/>
            <person name="Markowitz V."/>
            <person name="Szeto E."/>
            <person name="Ivanova N."/>
            <person name="Mikhailova N."/>
            <person name="Ovchinnikova G."/>
            <person name="Pagani I."/>
            <person name="Pati A."/>
            <person name="Goodwin L."/>
            <person name="Peters L."/>
            <person name="Pitluck S."/>
            <person name="Woyke T."/>
            <person name="Kerfeld C."/>
        </authorList>
    </citation>
    <scope>NUCLEOTIDE SEQUENCE [LARGE SCALE GENOMIC DNA]</scope>
    <source>
        <strain evidence="4 5">PCC 7112</strain>
    </source>
</reference>
<organism evidence="4 5">
    <name type="scientific">Phormidium nigroviride PCC 7112</name>
    <dbReference type="NCBI Taxonomy" id="179408"/>
    <lineage>
        <taxon>Bacteria</taxon>
        <taxon>Bacillati</taxon>
        <taxon>Cyanobacteriota</taxon>
        <taxon>Cyanophyceae</taxon>
        <taxon>Oscillatoriophycideae</taxon>
        <taxon>Oscillatoriales</taxon>
        <taxon>Oscillatoriaceae</taxon>
        <taxon>Phormidium</taxon>
    </lineage>
</organism>
<feature type="transmembrane region" description="Helical" evidence="2">
    <location>
        <begin position="80"/>
        <end position="100"/>
    </location>
</feature>
<dbReference type="InterPro" id="IPR049492">
    <property type="entry name" value="BD-FAE-like_dom"/>
</dbReference>
<dbReference type="EMBL" id="CP003614">
    <property type="protein sequence ID" value="AFZ07012.1"/>
    <property type="molecule type" value="Genomic_DNA"/>
</dbReference>
<keyword evidence="5" id="KW-1185">Reference proteome</keyword>
<dbReference type="PANTHER" id="PTHR48081">
    <property type="entry name" value="AB HYDROLASE SUPERFAMILY PROTEIN C4A8.06C"/>
    <property type="match status" value="1"/>
</dbReference>
<sequence precursor="true">MIRKNKRKKLPLLAALLVPPFIPWLVSTIALFLSLWVIVPAPAMFLYPLAVGAPEISPWLVGINTIALLLNLLRRHQGKVYIILSICNLFALILGLLPLIQFPAANAAVATQMQAVLGENYLAAVPQADRAQLRPQPFILADAFRGIPIRDVRIDRAIGFANPDGVSLQLNLYRPMQIGKYPAIITLYGGAWQRGNPDYNEEFSRYMAAQGYCVVAIDYRHAPKYRFPAQIEDVQAALSYIKTHAADWGIDLDRIALMGRSAGAHLAMLTAYDSSVLPVRALVNYYGPNDLIRGYNDPPFPDAINVRAVLRAFLGGTPDELNELYRRASPINYIKPNLPPSLLVYAGRDHIVQAKFGRSLYERLRATGDSLRDSFASRAILLEIPWAEHAFDAVFNGPSNQLALYYTERFLAHALKSSDYQPVK</sequence>
<dbReference type="RefSeq" id="WP_015176302.1">
    <property type="nucleotide sequence ID" value="NC_019729.1"/>
</dbReference>
<dbReference type="AlphaFoldDB" id="K9VHN8"/>
<dbReference type="GO" id="GO:0016787">
    <property type="term" value="F:hydrolase activity"/>
    <property type="evidence" value="ECO:0007669"/>
    <property type="project" value="UniProtKB-KW"/>
</dbReference>
<evidence type="ECO:0000256" key="2">
    <source>
        <dbReference type="SAM" id="Phobius"/>
    </source>
</evidence>
<dbReference type="Gene3D" id="3.40.50.1820">
    <property type="entry name" value="alpha/beta hydrolase"/>
    <property type="match status" value="1"/>
</dbReference>
<dbReference type="STRING" id="179408.Osc7112_2596"/>
<dbReference type="PATRIC" id="fig|179408.3.peg.3180"/>
<dbReference type="HOGENOM" id="CLU_057840_0_0_3"/>
<dbReference type="KEGG" id="oni:Osc7112_2596"/>
<dbReference type="SUPFAM" id="SSF53474">
    <property type="entry name" value="alpha/beta-Hydrolases"/>
    <property type="match status" value="1"/>
</dbReference>
<dbReference type="InterPro" id="IPR050300">
    <property type="entry name" value="GDXG_lipolytic_enzyme"/>
</dbReference>
<evidence type="ECO:0000313" key="5">
    <source>
        <dbReference type="Proteomes" id="UP000010478"/>
    </source>
</evidence>
<accession>K9VHN8</accession>
<proteinExistence type="predicted"/>
<dbReference type="InterPro" id="IPR029058">
    <property type="entry name" value="AB_hydrolase_fold"/>
</dbReference>
<evidence type="ECO:0000313" key="4">
    <source>
        <dbReference type="EMBL" id="AFZ07012.1"/>
    </source>
</evidence>
<evidence type="ECO:0000259" key="3">
    <source>
        <dbReference type="Pfam" id="PF20434"/>
    </source>
</evidence>
<dbReference type="eggNOG" id="COG0657">
    <property type="taxonomic scope" value="Bacteria"/>
</dbReference>
<dbReference type="Proteomes" id="UP000010478">
    <property type="component" value="Chromosome"/>
</dbReference>
<feature type="domain" description="BD-FAE-like" evidence="3">
    <location>
        <begin position="170"/>
        <end position="364"/>
    </location>
</feature>
<dbReference type="OrthoDB" id="24847at2"/>
<keyword evidence="2" id="KW-0472">Membrane</keyword>
<keyword evidence="2" id="KW-0812">Transmembrane</keyword>
<keyword evidence="2" id="KW-1133">Transmembrane helix</keyword>
<protein>
    <submittedName>
        <fullName evidence="4">Esterase/lipase/thioesterase, putative</fullName>
    </submittedName>
</protein>